<feature type="region of interest" description="Disordered" evidence="1">
    <location>
        <begin position="1"/>
        <end position="35"/>
    </location>
</feature>
<sequence length="35" mass="3776">MGRTQNGGDKWMGRTQNGGDGADGEDVGRPQWGRQ</sequence>
<name>A0ABN7EA05_SPIIN</name>
<organism evidence="2 3">
    <name type="scientific">Spirodela intermedia</name>
    <name type="common">Intermediate duckweed</name>
    <dbReference type="NCBI Taxonomy" id="51605"/>
    <lineage>
        <taxon>Eukaryota</taxon>
        <taxon>Viridiplantae</taxon>
        <taxon>Streptophyta</taxon>
        <taxon>Embryophyta</taxon>
        <taxon>Tracheophyta</taxon>
        <taxon>Spermatophyta</taxon>
        <taxon>Magnoliopsida</taxon>
        <taxon>Liliopsida</taxon>
        <taxon>Araceae</taxon>
        <taxon>Lemnoideae</taxon>
        <taxon>Spirodela</taxon>
    </lineage>
</organism>
<gene>
    <name evidence="2" type="ORF">SI7747_UN021050</name>
</gene>
<protein>
    <submittedName>
        <fullName evidence="2">Uncharacterized protein</fullName>
    </submittedName>
</protein>
<dbReference type="EMBL" id="CACRZD030000136">
    <property type="protein sequence ID" value="CAA6674692.1"/>
    <property type="molecule type" value="Genomic_DNA"/>
</dbReference>
<evidence type="ECO:0000256" key="1">
    <source>
        <dbReference type="SAM" id="MobiDB-lite"/>
    </source>
</evidence>
<keyword evidence="3" id="KW-1185">Reference proteome</keyword>
<reference evidence="3" key="1">
    <citation type="journal article" date="2020" name="Sci. Rep.">
        <title>Chromosome-scale genome assembly for the duckweed Spirodela intermedia, integrating cytogenetic maps, PacBio and Oxford Nanopore libraries.</title>
        <authorList>
            <person name="Hoang P.T.N."/>
            <person name="Fiebig A."/>
            <person name="Novak P."/>
            <person name="Macas J."/>
            <person name="Cao H.X."/>
            <person name="Stepanenko A."/>
            <person name="Chen G."/>
            <person name="Borisjuk N."/>
            <person name="Scholz U."/>
            <person name="Schubert I."/>
        </authorList>
    </citation>
    <scope>NUCLEOTIDE SEQUENCE [LARGE SCALE GENOMIC DNA]</scope>
</reference>
<proteinExistence type="predicted"/>
<accession>A0ABN7EA05</accession>
<evidence type="ECO:0000313" key="3">
    <source>
        <dbReference type="Proteomes" id="UP001189122"/>
    </source>
</evidence>
<evidence type="ECO:0000313" key="2">
    <source>
        <dbReference type="EMBL" id="CAA6674692.1"/>
    </source>
</evidence>
<comment type="caution">
    <text evidence="2">The sequence shown here is derived from an EMBL/GenBank/DDBJ whole genome shotgun (WGS) entry which is preliminary data.</text>
</comment>
<dbReference type="Proteomes" id="UP001189122">
    <property type="component" value="Unassembled WGS sequence"/>
</dbReference>